<feature type="region of interest" description="Disordered" evidence="1">
    <location>
        <begin position="368"/>
        <end position="404"/>
    </location>
</feature>
<dbReference type="AlphaFoldDB" id="A0A158PKG7"/>
<protein>
    <submittedName>
        <fullName evidence="4">Mediator of RNA polymerase II transcription subunit 13</fullName>
    </submittedName>
</protein>
<accession>A0A158PKG7</accession>
<keyword evidence="3" id="KW-1185">Reference proteome</keyword>
<sequence>MGKLWSGLQNAGTNAFMSTLQQLSGLSAPLLPGSALGAAQWANSQSAGQTWIDPAKVAAMLPMYQVFTGVKGLKISQSELIGQQNIAPLSNATLAATSSSSIFPTTITKRSLRKSPSISGSPQLSQNSPVGGPLSSGPSSHPSTSTPQDIDVGVLSHPSSQTHAYDLTVRSSPARTPDEGNRSTQDFSTRSSSSFKTGSAALATIHPESHPSTSQSSGQQPTVDDNWAGIDLGDLDLFTGPSSKENEAAISNVFELGGNLFPDSFNESPQKTTSFSSATISQPTVNHSEIAAADQEFDQIFSSLENNTASTNAFPFDFHGGENHPSLSPVQFTPPDSPTACPPDPNIIGLFGGPSTSSAAIPSLSPFITSQTSTSSTSNSKRKADSVKPIAAPSPSSFKKEPLVTRPVQKCNKIPVYKQRKFTAIISNDANETKDASDAYSFEDDEEVFGLGHVDPKEKLDVEVREKLSKIAGQHPEMRNKNVYVPGVGFAIPPDQQVTFVLIIRMLFHKVSNVRNYSKIFGDM</sequence>
<evidence type="ECO:0000256" key="1">
    <source>
        <dbReference type="SAM" id="MobiDB-lite"/>
    </source>
</evidence>
<name>A0A158PKG7_ANGCS</name>
<proteinExistence type="predicted"/>
<reference evidence="2 3" key="2">
    <citation type="submission" date="2018-11" db="EMBL/GenBank/DDBJ databases">
        <authorList>
            <consortium name="Pathogen Informatics"/>
        </authorList>
    </citation>
    <scope>NUCLEOTIDE SEQUENCE [LARGE SCALE GENOMIC DNA]</scope>
    <source>
        <strain evidence="2 3">Costa Rica</strain>
    </source>
</reference>
<feature type="compositionally biased region" description="Low complexity" evidence="1">
    <location>
        <begin position="128"/>
        <end position="147"/>
    </location>
</feature>
<dbReference type="OrthoDB" id="309640at2759"/>
<feature type="region of interest" description="Disordered" evidence="1">
    <location>
        <begin position="107"/>
        <end position="228"/>
    </location>
</feature>
<feature type="compositionally biased region" description="Low complexity" evidence="1">
    <location>
        <begin position="210"/>
        <end position="221"/>
    </location>
</feature>
<gene>
    <name evidence="2" type="ORF">ACOC_LOCUS10056</name>
</gene>
<dbReference type="EMBL" id="UYYA01004401">
    <property type="protein sequence ID" value="VDM61641.1"/>
    <property type="molecule type" value="Genomic_DNA"/>
</dbReference>
<feature type="compositionally biased region" description="Low complexity" evidence="1">
    <location>
        <begin position="183"/>
        <end position="199"/>
    </location>
</feature>
<feature type="compositionally biased region" description="Polar residues" evidence="1">
    <location>
        <begin position="157"/>
        <end position="174"/>
    </location>
</feature>
<feature type="compositionally biased region" description="Polar residues" evidence="1">
    <location>
        <begin position="114"/>
        <end position="127"/>
    </location>
</feature>
<dbReference type="Proteomes" id="UP000267027">
    <property type="component" value="Unassembled WGS sequence"/>
</dbReference>
<feature type="compositionally biased region" description="Low complexity" evidence="1">
    <location>
        <begin position="369"/>
        <end position="379"/>
    </location>
</feature>
<reference evidence="4" key="1">
    <citation type="submission" date="2016-04" db="UniProtKB">
        <authorList>
            <consortium name="WormBaseParasite"/>
        </authorList>
    </citation>
    <scope>IDENTIFICATION</scope>
</reference>
<dbReference type="WBParaSite" id="ACOC_0001005501-mRNA-1">
    <property type="protein sequence ID" value="ACOC_0001005501-mRNA-1"/>
    <property type="gene ID" value="ACOC_0001005501"/>
</dbReference>
<dbReference type="STRING" id="334426.A0A158PKG7"/>
<evidence type="ECO:0000313" key="4">
    <source>
        <dbReference type="WBParaSite" id="ACOC_0001005501-mRNA-1"/>
    </source>
</evidence>
<evidence type="ECO:0000313" key="3">
    <source>
        <dbReference type="Proteomes" id="UP000267027"/>
    </source>
</evidence>
<organism evidence="4">
    <name type="scientific">Angiostrongylus costaricensis</name>
    <name type="common">Nematode worm</name>
    <dbReference type="NCBI Taxonomy" id="334426"/>
    <lineage>
        <taxon>Eukaryota</taxon>
        <taxon>Metazoa</taxon>
        <taxon>Ecdysozoa</taxon>
        <taxon>Nematoda</taxon>
        <taxon>Chromadorea</taxon>
        <taxon>Rhabditida</taxon>
        <taxon>Rhabditina</taxon>
        <taxon>Rhabditomorpha</taxon>
        <taxon>Strongyloidea</taxon>
        <taxon>Metastrongylidae</taxon>
        <taxon>Angiostrongylus</taxon>
    </lineage>
</organism>
<evidence type="ECO:0000313" key="2">
    <source>
        <dbReference type="EMBL" id="VDM61641.1"/>
    </source>
</evidence>